<gene>
    <name evidence="1" type="ORF">SAMN02910406_02398</name>
</gene>
<protein>
    <submittedName>
        <fullName evidence="1">Uncharacterized protein</fullName>
    </submittedName>
</protein>
<dbReference type="Proteomes" id="UP000182192">
    <property type="component" value="Unassembled WGS sequence"/>
</dbReference>
<evidence type="ECO:0000313" key="1">
    <source>
        <dbReference type="EMBL" id="SFC79621.1"/>
    </source>
</evidence>
<proteinExistence type="predicted"/>
<name>A0A1I1M2K3_RUMAL</name>
<organism evidence="1 2">
    <name type="scientific">Ruminococcus albus</name>
    <dbReference type="NCBI Taxonomy" id="1264"/>
    <lineage>
        <taxon>Bacteria</taxon>
        <taxon>Bacillati</taxon>
        <taxon>Bacillota</taxon>
        <taxon>Clostridia</taxon>
        <taxon>Eubacteriales</taxon>
        <taxon>Oscillospiraceae</taxon>
        <taxon>Ruminococcus</taxon>
    </lineage>
</organism>
<accession>A0A1I1M2K3</accession>
<reference evidence="1 2" key="1">
    <citation type="submission" date="2016-10" db="EMBL/GenBank/DDBJ databases">
        <authorList>
            <person name="de Groot N.N."/>
        </authorList>
    </citation>
    <scope>NUCLEOTIDE SEQUENCE [LARGE SCALE GENOMIC DNA]</scope>
    <source>
        <strain evidence="1 2">AR67</strain>
    </source>
</reference>
<dbReference type="AlphaFoldDB" id="A0A1I1M2K3"/>
<dbReference type="OrthoDB" id="9892987at2"/>
<dbReference type="EMBL" id="FOKQ01000021">
    <property type="protein sequence ID" value="SFC79621.1"/>
    <property type="molecule type" value="Genomic_DNA"/>
</dbReference>
<evidence type="ECO:0000313" key="2">
    <source>
        <dbReference type="Proteomes" id="UP000182192"/>
    </source>
</evidence>
<sequence length="46" mass="5325">MKEEIDIPQKYVEMIKKAAEQQGVSADDIVETEIKNFLERGEEDVK</sequence>
<dbReference type="RefSeq" id="WP_074962056.1">
    <property type="nucleotide sequence ID" value="NZ_FOKQ01000021.1"/>
</dbReference>